<organism evidence="1 2">
    <name type="scientific">Phocaeicola vulgatus str. 3975 RP4</name>
    <dbReference type="NCBI Taxonomy" id="1339352"/>
    <lineage>
        <taxon>Bacteria</taxon>
        <taxon>Pseudomonadati</taxon>
        <taxon>Bacteroidota</taxon>
        <taxon>Bacteroidia</taxon>
        <taxon>Bacteroidales</taxon>
        <taxon>Bacteroidaceae</taxon>
        <taxon>Phocaeicola</taxon>
    </lineage>
</organism>
<evidence type="ECO:0000313" key="1">
    <source>
        <dbReference type="EMBL" id="KDS55145.1"/>
    </source>
</evidence>
<proteinExistence type="predicted"/>
<dbReference type="Proteomes" id="UP000027661">
    <property type="component" value="Unassembled WGS sequence"/>
</dbReference>
<name>A0A069SK74_PHOVU</name>
<evidence type="ECO:0000313" key="2">
    <source>
        <dbReference type="Proteomes" id="UP000027661"/>
    </source>
</evidence>
<dbReference type="AlphaFoldDB" id="A0A069SK74"/>
<gene>
    <name evidence="1" type="ORF">M099_1348</name>
</gene>
<reference evidence="1 2" key="1">
    <citation type="submission" date="2014-04" db="EMBL/GenBank/DDBJ databases">
        <authorList>
            <person name="Sears C."/>
            <person name="Carroll K."/>
            <person name="Sack B.R."/>
            <person name="Qadri F."/>
            <person name="Myers L.L."/>
            <person name="Chung G.-T."/>
            <person name="Escheverria P."/>
            <person name="Fraser C.M."/>
            <person name="Sadzewicz L."/>
            <person name="Shefchek K.A."/>
            <person name="Tallon L."/>
            <person name="Das S.P."/>
            <person name="Daugherty S."/>
            <person name="Mongodin E.F."/>
        </authorList>
    </citation>
    <scope>NUCLEOTIDE SEQUENCE [LARGE SCALE GENOMIC DNA]</scope>
    <source>
        <strain evidence="1 2">3975 RP4</strain>
    </source>
</reference>
<accession>A0A069SK74</accession>
<dbReference type="EMBL" id="JNHM01000014">
    <property type="protein sequence ID" value="KDS55145.1"/>
    <property type="molecule type" value="Genomic_DNA"/>
</dbReference>
<comment type="caution">
    <text evidence="1">The sequence shown here is derived from an EMBL/GenBank/DDBJ whole genome shotgun (WGS) entry which is preliminary data.</text>
</comment>
<sequence length="39" mass="4244">MLQIVKQPENGGAGYVLVAVMDGDPGKWMTLVFDKSFNS</sequence>
<protein>
    <submittedName>
        <fullName evidence="1">Uncharacterized protein</fullName>
    </submittedName>
</protein>
<dbReference type="PATRIC" id="fig|1339352.3.peg.1307"/>